<keyword evidence="1" id="KW-0052">Apoplast</keyword>
<protein>
    <recommendedName>
        <fullName evidence="1">Dirigent protein</fullName>
    </recommendedName>
</protein>
<reference evidence="3" key="2">
    <citation type="submission" date="2020-08" db="EMBL/GenBank/DDBJ databases">
        <title>Plant Genome Project.</title>
        <authorList>
            <person name="Zhang R.-G."/>
        </authorList>
    </citation>
    <scope>NUCLEOTIDE SEQUENCE</scope>
    <source>
        <strain evidence="3">Huo1</strain>
        <tissue evidence="3">Leaf</tissue>
    </source>
</reference>
<name>A0A8X8WX75_SALSN</name>
<keyword evidence="1" id="KW-0964">Secreted</keyword>
<evidence type="ECO:0000313" key="3">
    <source>
        <dbReference type="EMBL" id="KAG6403635.1"/>
    </source>
</evidence>
<dbReference type="EMBL" id="PNBA02000013">
    <property type="protein sequence ID" value="KAG6403635.1"/>
    <property type="molecule type" value="Genomic_DNA"/>
</dbReference>
<comment type="caution">
    <text evidence="3">The sequence shown here is derived from an EMBL/GenBank/DDBJ whole genome shotgun (WGS) entry which is preliminary data.</text>
</comment>
<reference evidence="3" key="1">
    <citation type="submission" date="2018-01" db="EMBL/GenBank/DDBJ databases">
        <authorList>
            <person name="Mao J.F."/>
        </authorList>
    </citation>
    <scope>NUCLEOTIDE SEQUENCE</scope>
    <source>
        <strain evidence="3">Huo1</strain>
        <tissue evidence="3">Leaf</tissue>
    </source>
</reference>
<keyword evidence="4" id="KW-1185">Reference proteome</keyword>
<gene>
    <name evidence="3" type="ORF">SASPL_135863</name>
</gene>
<accession>A0A8X8WX75</accession>
<dbReference type="Proteomes" id="UP000298416">
    <property type="component" value="Unassembled WGS sequence"/>
</dbReference>
<organism evidence="3">
    <name type="scientific">Salvia splendens</name>
    <name type="common">Scarlet sage</name>
    <dbReference type="NCBI Taxonomy" id="180675"/>
    <lineage>
        <taxon>Eukaryota</taxon>
        <taxon>Viridiplantae</taxon>
        <taxon>Streptophyta</taxon>
        <taxon>Embryophyta</taxon>
        <taxon>Tracheophyta</taxon>
        <taxon>Spermatophyta</taxon>
        <taxon>Magnoliopsida</taxon>
        <taxon>eudicotyledons</taxon>
        <taxon>Gunneridae</taxon>
        <taxon>Pentapetalae</taxon>
        <taxon>asterids</taxon>
        <taxon>lamiids</taxon>
        <taxon>Lamiales</taxon>
        <taxon>Lamiaceae</taxon>
        <taxon>Nepetoideae</taxon>
        <taxon>Mentheae</taxon>
        <taxon>Salviinae</taxon>
        <taxon>Salvia</taxon>
        <taxon>Salvia subgen. Calosphace</taxon>
        <taxon>core Calosphace</taxon>
    </lineage>
</organism>
<comment type="function">
    <text evidence="1">Dirigent proteins impart stereoselectivity on the phenoxy radical-coupling reaction, yielding optically active lignans from two molecules of coniferyl alcohol in the biosynthesis of lignans, flavonolignans, and alkaloids and thus plays a central role in plant secondary metabolism.</text>
</comment>
<dbReference type="GO" id="GO:0048046">
    <property type="term" value="C:apoplast"/>
    <property type="evidence" value="ECO:0007669"/>
    <property type="project" value="UniProtKB-SubCell"/>
</dbReference>
<comment type="subcellular location">
    <subcellularLocation>
        <location evidence="1">Secreted</location>
        <location evidence="1">Extracellular space</location>
        <location evidence="1">Apoplast</location>
    </subcellularLocation>
</comment>
<sequence>MYTTLHESQIVSETKKITRLHFYLHGILGGDSPTDWTVAQCNLTDVLPSSFGKVMVLDNLVTSGPELVSEEVGRVQGGTVGMADPLRDNSRHAPQPCVHQGGVRGQHT</sequence>
<dbReference type="PANTHER" id="PTHR21495">
    <property type="entry name" value="NUCLEOPORIN-RELATED"/>
    <property type="match status" value="1"/>
</dbReference>
<feature type="region of interest" description="Disordered" evidence="2">
    <location>
        <begin position="74"/>
        <end position="108"/>
    </location>
</feature>
<evidence type="ECO:0000313" key="4">
    <source>
        <dbReference type="Proteomes" id="UP000298416"/>
    </source>
</evidence>
<dbReference type="Pfam" id="PF03018">
    <property type="entry name" value="Dirigent"/>
    <property type="match status" value="1"/>
</dbReference>
<comment type="similarity">
    <text evidence="1">Belongs to the plant dirigent protein family.</text>
</comment>
<evidence type="ECO:0000256" key="1">
    <source>
        <dbReference type="RuleBase" id="RU363099"/>
    </source>
</evidence>
<proteinExistence type="inferred from homology"/>
<dbReference type="InterPro" id="IPR004265">
    <property type="entry name" value="Dirigent"/>
</dbReference>
<dbReference type="AlphaFoldDB" id="A0A8X8WX75"/>
<evidence type="ECO:0000256" key="2">
    <source>
        <dbReference type="SAM" id="MobiDB-lite"/>
    </source>
</evidence>
<comment type="subunit">
    <text evidence="1">Homodimer.</text>
</comment>